<dbReference type="Proteomes" id="UP000663829">
    <property type="component" value="Unassembled WGS sequence"/>
</dbReference>
<dbReference type="EMBL" id="CAJNOQ010001609">
    <property type="protein sequence ID" value="CAF0906586.1"/>
    <property type="molecule type" value="Genomic_DNA"/>
</dbReference>
<evidence type="ECO:0000313" key="4">
    <source>
        <dbReference type="EMBL" id="CAF1416649.1"/>
    </source>
</evidence>
<feature type="signal peptide" evidence="1">
    <location>
        <begin position="1"/>
        <end position="20"/>
    </location>
</feature>
<dbReference type="AlphaFoldDB" id="A0A814A287"/>
<dbReference type="Proteomes" id="UP000682733">
    <property type="component" value="Unassembled WGS sequence"/>
</dbReference>
<dbReference type="EMBL" id="CAJNOK010027239">
    <property type="protein sequence ID" value="CAF1416649.1"/>
    <property type="molecule type" value="Genomic_DNA"/>
</dbReference>
<proteinExistence type="predicted"/>
<evidence type="ECO:0000313" key="6">
    <source>
        <dbReference type="EMBL" id="CAF4218781.1"/>
    </source>
</evidence>
<evidence type="ECO:0000256" key="1">
    <source>
        <dbReference type="SAM" id="SignalP"/>
    </source>
</evidence>
<accession>A0A814A287</accession>
<dbReference type="EMBL" id="CAJOBA010048992">
    <property type="protein sequence ID" value="CAF4218781.1"/>
    <property type="molecule type" value="Genomic_DNA"/>
</dbReference>
<evidence type="ECO:0000313" key="3">
    <source>
        <dbReference type="EMBL" id="CAF0906586.1"/>
    </source>
</evidence>
<evidence type="ECO:0000313" key="7">
    <source>
        <dbReference type="Proteomes" id="UP000663829"/>
    </source>
</evidence>
<dbReference type="InterPro" id="IPR021255">
    <property type="entry name" value="DUF2807"/>
</dbReference>
<evidence type="ECO:0000313" key="5">
    <source>
        <dbReference type="EMBL" id="CAF3688247.1"/>
    </source>
</evidence>
<dbReference type="Proteomes" id="UP000677228">
    <property type="component" value="Unassembled WGS sequence"/>
</dbReference>
<protein>
    <recommendedName>
        <fullName evidence="2">Putative auto-transporter adhesin head GIN domain-containing protein</fullName>
    </recommendedName>
</protein>
<dbReference type="Proteomes" id="UP000681722">
    <property type="component" value="Unassembled WGS sequence"/>
</dbReference>
<comment type="caution">
    <text evidence="3">The sequence shown here is derived from an EMBL/GenBank/DDBJ whole genome shotgun (WGS) entry which is preliminary data.</text>
</comment>
<feature type="domain" description="Putative auto-transporter adhesin head GIN" evidence="2">
    <location>
        <begin position="42"/>
        <end position="224"/>
    </location>
</feature>
<dbReference type="OrthoDB" id="10610886at2759"/>
<evidence type="ECO:0000259" key="2">
    <source>
        <dbReference type="Pfam" id="PF10988"/>
    </source>
</evidence>
<feature type="chain" id="PRO_5035599078" description="Putative auto-transporter adhesin head GIN domain-containing protein" evidence="1">
    <location>
        <begin position="21"/>
        <end position="241"/>
    </location>
</feature>
<organism evidence="3 7">
    <name type="scientific">Didymodactylos carnosus</name>
    <dbReference type="NCBI Taxonomy" id="1234261"/>
    <lineage>
        <taxon>Eukaryota</taxon>
        <taxon>Metazoa</taxon>
        <taxon>Spiralia</taxon>
        <taxon>Gnathifera</taxon>
        <taxon>Rotifera</taxon>
        <taxon>Eurotatoria</taxon>
        <taxon>Bdelloidea</taxon>
        <taxon>Philodinida</taxon>
        <taxon>Philodinidae</taxon>
        <taxon>Didymodactylos</taxon>
    </lineage>
</organism>
<keyword evidence="7" id="KW-1185">Reference proteome</keyword>
<dbReference type="EMBL" id="CAJOBC010001609">
    <property type="protein sequence ID" value="CAF3688247.1"/>
    <property type="molecule type" value="Genomic_DNA"/>
</dbReference>
<name>A0A814A287_9BILA</name>
<dbReference type="Pfam" id="PF10988">
    <property type="entry name" value="DUF2807"/>
    <property type="match status" value="1"/>
</dbReference>
<keyword evidence="1" id="KW-0732">Signal</keyword>
<gene>
    <name evidence="3" type="ORF">GPM918_LOCUS8923</name>
    <name evidence="4" type="ORF">OVA965_LOCUS33552</name>
    <name evidence="5" type="ORF">SRO942_LOCUS8924</name>
    <name evidence="6" type="ORF">TMI583_LOCUS34444</name>
</gene>
<reference evidence="3" key="1">
    <citation type="submission" date="2021-02" db="EMBL/GenBank/DDBJ databases">
        <authorList>
            <person name="Nowell W R."/>
        </authorList>
    </citation>
    <scope>NUCLEOTIDE SEQUENCE</scope>
</reference>
<sequence>MISVYLVLIISALTTLKCNQSKIDTNNNIVRQSYPLNDNVTFNHIVVNSFINYQLIQDDINSVEIETHKSVHNCCIHVEVTQKHILLINLNRTVHNYPKINAYIKFKSLKQLDAIGTGHVQSMTIIKQQQDKFILNKQGTGNVNLILEVNKLQAFISGTGHVKLNGHVRIEARIRQSGTTTLDARHCLMNKISIISNGVTSAHIVGKNEINISVDGISNVYYRGPLNKQKKSNFLAKIQPF</sequence>
<dbReference type="Gene3D" id="2.160.20.120">
    <property type="match status" value="1"/>
</dbReference>